<feature type="transmembrane region" description="Helical" evidence="1">
    <location>
        <begin position="132"/>
        <end position="154"/>
    </location>
</feature>
<dbReference type="Proteomes" id="UP000284842">
    <property type="component" value="Unassembled WGS sequence"/>
</dbReference>
<evidence type="ECO:0000259" key="2">
    <source>
        <dbReference type="Pfam" id="PF20153"/>
    </source>
</evidence>
<dbReference type="InParanoid" id="A0A409VLX1"/>
<organism evidence="3 4">
    <name type="scientific">Panaeolus cyanescens</name>
    <dbReference type="NCBI Taxonomy" id="181874"/>
    <lineage>
        <taxon>Eukaryota</taxon>
        <taxon>Fungi</taxon>
        <taxon>Dikarya</taxon>
        <taxon>Basidiomycota</taxon>
        <taxon>Agaricomycotina</taxon>
        <taxon>Agaricomycetes</taxon>
        <taxon>Agaricomycetidae</taxon>
        <taxon>Agaricales</taxon>
        <taxon>Agaricineae</taxon>
        <taxon>Galeropsidaceae</taxon>
        <taxon>Panaeolus</taxon>
    </lineage>
</organism>
<dbReference type="OrthoDB" id="2756178at2759"/>
<protein>
    <recommendedName>
        <fullName evidence="2">DUF6535 domain-containing protein</fullName>
    </recommendedName>
</protein>
<evidence type="ECO:0000256" key="1">
    <source>
        <dbReference type="SAM" id="Phobius"/>
    </source>
</evidence>
<accession>A0A409VLX1</accession>
<feature type="transmembrane region" description="Helical" evidence="1">
    <location>
        <begin position="211"/>
        <end position="229"/>
    </location>
</feature>
<dbReference type="InterPro" id="IPR045338">
    <property type="entry name" value="DUF6535"/>
</dbReference>
<feature type="domain" description="DUF6535" evidence="2">
    <location>
        <begin position="1"/>
        <end position="154"/>
    </location>
</feature>
<sequence>MCASWKDEVENLLIVAGLFSAVSTAFAVETGNLLQAEPDMTSTSILLHISSQLSAAFPNASISGNNPYPQQAAVFQPFAVTPQAFRINALIYISMVLNLMAASIGILCLQWIREFQGSVATTPDDSLAKRQLKYEVLIQVALVLFLIGLVDFLLARYPPMAYTVGTIVLLILLFLLITTISPSICHLYASIHCNTNPCPYKSPQSWAFQRALYFLLLPVGIWVLEPLPLRGRSIIKHGLVGRFKSLIRVKTWLSVDNALQEFRKDQKVPRPLSFRVPPTAASLAWIARTFRDSLESVEAVYECVSQQSLSEIWYINDKVINPQSDGVEDVAIEAAKQHSLTGLKGSWAKELALLAFLREFDKNIFMRQSCRLSQHRMELYIRAINDESIAVQSRRWHRKGIPEIYWDNIPSLEMNHDVQRQLLYRLLRLQQRGDNLSFSQWNLLWSIVWRQLLPGALELTDPETFWNDLFGTMEKWMIRRLESTTETRRLLHWGHAFYLQVAFQFAHGRFEGSIENTTWDIGSTLVKHPILVRCLNHWTSDPDYPLYIVPSATFNPLLWNHFVDMFNMDGSLLSDLVPF</sequence>
<dbReference type="Pfam" id="PF20153">
    <property type="entry name" value="DUF6535"/>
    <property type="match status" value="1"/>
</dbReference>
<feature type="transmembrane region" description="Helical" evidence="1">
    <location>
        <begin position="160"/>
        <end position="180"/>
    </location>
</feature>
<proteinExistence type="predicted"/>
<comment type="caution">
    <text evidence="3">The sequence shown here is derived from an EMBL/GenBank/DDBJ whole genome shotgun (WGS) entry which is preliminary data.</text>
</comment>
<keyword evidence="1" id="KW-0472">Membrane</keyword>
<gene>
    <name evidence="3" type="ORF">CVT24_011552</name>
</gene>
<evidence type="ECO:0000313" key="3">
    <source>
        <dbReference type="EMBL" id="PPQ67233.1"/>
    </source>
</evidence>
<dbReference type="AlphaFoldDB" id="A0A409VLX1"/>
<dbReference type="EMBL" id="NHTK01006026">
    <property type="protein sequence ID" value="PPQ67233.1"/>
    <property type="molecule type" value="Genomic_DNA"/>
</dbReference>
<evidence type="ECO:0000313" key="4">
    <source>
        <dbReference type="Proteomes" id="UP000284842"/>
    </source>
</evidence>
<reference evidence="3 4" key="1">
    <citation type="journal article" date="2018" name="Evol. Lett.">
        <title>Horizontal gene cluster transfer increased hallucinogenic mushroom diversity.</title>
        <authorList>
            <person name="Reynolds H.T."/>
            <person name="Vijayakumar V."/>
            <person name="Gluck-Thaler E."/>
            <person name="Korotkin H.B."/>
            <person name="Matheny P.B."/>
            <person name="Slot J.C."/>
        </authorList>
    </citation>
    <scope>NUCLEOTIDE SEQUENCE [LARGE SCALE GENOMIC DNA]</scope>
    <source>
        <strain evidence="3 4">2629</strain>
    </source>
</reference>
<name>A0A409VLX1_9AGAR</name>
<keyword evidence="1" id="KW-0812">Transmembrane</keyword>
<keyword evidence="4" id="KW-1185">Reference proteome</keyword>
<keyword evidence="1" id="KW-1133">Transmembrane helix</keyword>
<feature type="transmembrane region" description="Helical" evidence="1">
    <location>
        <begin position="89"/>
        <end position="112"/>
    </location>
</feature>